<name>A0ABT0K513_9ACTN</name>
<comment type="caution">
    <text evidence="1">The sequence shown here is derived from an EMBL/GenBank/DDBJ whole genome shotgun (WGS) entry which is preliminary data.</text>
</comment>
<gene>
    <name evidence="1" type="ORF">MXD59_24565</name>
</gene>
<evidence type="ECO:0000313" key="2">
    <source>
        <dbReference type="Proteomes" id="UP001201873"/>
    </source>
</evidence>
<dbReference type="Proteomes" id="UP001201873">
    <property type="component" value="Unassembled WGS sequence"/>
</dbReference>
<accession>A0ABT0K513</accession>
<keyword evidence="2" id="KW-1185">Reference proteome</keyword>
<reference evidence="1 2" key="1">
    <citation type="submission" date="2022-04" db="EMBL/GenBank/DDBJ databases">
        <title>Genome diversity in the genus Frankia.</title>
        <authorList>
            <person name="Carlos-Shanley C."/>
            <person name="Hahn D."/>
        </authorList>
    </citation>
    <scope>NUCLEOTIDE SEQUENCE [LARGE SCALE GENOMIC DNA]</scope>
    <source>
        <strain evidence="1 2">Ag45/Mut15</strain>
    </source>
</reference>
<dbReference type="RefSeq" id="WP_248826956.1">
    <property type="nucleotide sequence ID" value="NZ_JALKFT010000051.1"/>
</dbReference>
<evidence type="ECO:0000313" key="1">
    <source>
        <dbReference type="EMBL" id="MCK9878894.1"/>
    </source>
</evidence>
<organism evidence="1 2">
    <name type="scientific">Frankia umida</name>
    <dbReference type="NCBI Taxonomy" id="573489"/>
    <lineage>
        <taxon>Bacteria</taxon>
        <taxon>Bacillati</taxon>
        <taxon>Actinomycetota</taxon>
        <taxon>Actinomycetes</taxon>
        <taxon>Frankiales</taxon>
        <taxon>Frankiaceae</taxon>
        <taxon>Frankia</taxon>
    </lineage>
</organism>
<dbReference type="EMBL" id="JALKFT010000051">
    <property type="protein sequence ID" value="MCK9878894.1"/>
    <property type="molecule type" value="Genomic_DNA"/>
</dbReference>
<sequence>MPKFHDPADLERTVDSLLHELVAHLRADHGIDLTLGRRARTRLLLELAADLPLDDEGVARGFENMLRTPLDQALRTHRPARPGPLTITDLAREFGTWTASLA</sequence>
<protein>
    <submittedName>
        <fullName evidence="1">Uncharacterized protein</fullName>
    </submittedName>
</protein>
<proteinExistence type="predicted"/>